<protein>
    <recommendedName>
        <fullName evidence="3">Nucleotidyltransferase</fullName>
    </recommendedName>
</protein>
<dbReference type="SUPFAM" id="SSF81301">
    <property type="entry name" value="Nucleotidyltransferase"/>
    <property type="match status" value="1"/>
</dbReference>
<evidence type="ECO:0000313" key="2">
    <source>
        <dbReference type="Proteomes" id="UP000464214"/>
    </source>
</evidence>
<dbReference type="RefSeq" id="WP_160690851.1">
    <property type="nucleotide sequence ID" value="NZ_CP047897.1"/>
</dbReference>
<evidence type="ECO:0000313" key="1">
    <source>
        <dbReference type="EMBL" id="QHL87445.1"/>
    </source>
</evidence>
<dbReference type="Gene3D" id="3.30.460.10">
    <property type="entry name" value="Beta Polymerase, domain 2"/>
    <property type="match status" value="1"/>
</dbReference>
<reference evidence="1 2" key="1">
    <citation type="submission" date="2020-01" db="EMBL/GenBank/DDBJ databases">
        <authorList>
            <person name="Kim M."/>
        </authorList>
    </citation>
    <scope>NUCLEOTIDE SEQUENCE [LARGE SCALE GENOMIC DNA]</scope>
    <source>
        <strain evidence="1 2">BT10</strain>
    </source>
</reference>
<organism evidence="1 2">
    <name type="scientific">Nibribacter ruber</name>
    <dbReference type="NCBI Taxonomy" id="2698458"/>
    <lineage>
        <taxon>Bacteria</taxon>
        <taxon>Pseudomonadati</taxon>
        <taxon>Bacteroidota</taxon>
        <taxon>Cytophagia</taxon>
        <taxon>Cytophagales</taxon>
        <taxon>Hymenobacteraceae</taxon>
        <taxon>Nibribacter</taxon>
    </lineage>
</organism>
<name>A0A6P1NZ94_9BACT</name>
<dbReference type="AlphaFoldDB" id="A0A6P1NZ94"/>
<dbReference type="KEGG" id="nib:GU926_08340"/>
<dbReference type="Proteomes" id="UP000464214">
    <property type="component" value="Chromosome"/>
</dbReference>
<sequence length="188" mass="21780">MQLAEARRIAEWFTRHLRESCLRIEVAGSIRREKPEVNDIELVAIPRYETLPAPTDFFGVPSGTGPMTNMLYEALRKIERVQWIKPNTTDIIEWPLKPTAKWFKGYIPSKDLKIDIFTATRENWGLIYAIRTGSAEFSHQKLACQWVKYGFHSKGGTLYKNGKPFPVPEEKDLFNIIKMPILAPQLRF</sequence>
<proteinExistence type="predicted"/>
<dbReference type="EMBL" id="CP047897">
    <property type="protein sequence ID" value="QHL87445.1"/>
    <property type="molecule type" value="Genomic_DNA"/>
</dbReference>
<evidence type="ECO:0008006" key="3">
    <source>
        <dbReference type="Google" id="ProtNLM"/>
    </source>
</evidence>
<dbReference type="InterPro" id="IPR043519">
    <property type="entry name" value="NT_sf"/>
</dbReference>
<accession>A0A6P1NZ94</accession>
<keyword evidence="2" id="KW-1185">Reference proteome</keyword>
<gene>
    <name evidence="1" type="ORF">GU926_08340</name>
</gene>